<evidence type="ECO:0000256" key="3">
    <source>
        <dbReference type="SAM" id="MobiDB-lite"/>
    </source>
</evidence>
<dbReference type="Pfam" id="PF02114">
    <property type="entry name" value="Phosducin"/>
    <property type="match status" value="1"/>
</dbReference>
<keyword evidence="2" id="KW-0175">Coiled coil</keyword>
<dbReference type="GO" id="GO:0030036">
    <property type="term" value="P:actin cytoskeleton organization"/>
    <property type="evidence" value="ECO:0007669"/>
    <property type="project" value="EnsemblFungi"/>
</dbReference>
<dbReference type="GO" id="GO:0006457">
    <property type="term" value="P:protein folding"/>
    <property type="evidence" value="ECO:0007669"/>
    <property type="project" value="EnsemblFungi"/>
</dbReference>
<gene>
    <name evidence="5" type="ORF">BCR41DRAFT_336647</name>
</gene>
<reference evidence="5 6" key="1">
    <citation type="submission" date="2016-07" db="EMBL/GenBank/DDBJ databases">
        <title>Pervasive Adenine N6-methylation of Active Genes in Fungi.</title>
        <authorList>
            <consortium name="DOE Joint Genome Institute"/>
            <person name="Mondo S.J."/>
            <person name="Dannebaum R.O."/>
            <person name="Kuo R.C."/>
            <person name="Labutti K."/>
            <person name="Haridas S."/>
            <person name="Kuo A."/>
            <person name="Salamov A."/>
            <person name="Ahrendt S.R."/>
            <person name="Lipzen A."/>
            <person name="Sullivan W."/>
            <person name="Andreopoulos W.B."/>
            <person name="Clum A."/>
            <person name="Lindquist E."/>
            <person name="Daum C."/>
            <person name="Ramamoorthy G.K."/>
            <person name="Gryganskyi A."/>
            <person name="Culley D."/>
            <person name="Magnuson J.K."/>
            <person name="James T.Y."/>
            <person name="O'Malley M.A."/>
            <person name="Stajich J.E."/>
            <person name="Spatafora J.W."/>
            <person name="Visel A."/>
            <person name="Grigoriev I.V."/>
        </authorList>
    </citation>
    <scope>NUCLEOTIDE SEQUENCE [LARGE SCALE GENOMIC DNA]</scope>
    <source>
        <strain evidence="5 6">NRRL 3116</strain>
    </source>
</reference>
<dbReference type="PANTHER" id="PTHR45809:SF3">
    <property type="entry name" value="VIRAL IAP-ASSOCIATED FACTOR HOMOLOG"/>
    <property type="match status" value="1"/>
</dbReference>
<dbReference type="InterPro" id="IPR051498">
    <property type="entry name" value="Phosducin-like_chap/apop_reg"/>
</dbReference>
<dbReference type="RefSeq" id="XP_021881181.1">
    <property type="nucleotide sequence ID" value="XM_022022040.1"/>
</dbReference>
<evidence type="ECO:0000256" key="2">
    <source>
        <dbReference type="SAM" id="Coils"/>
    </source>
</evidence>
<dbReference type="Gene3D" id="3.40.30.10">
    <property type="entry name" value="Glutaredoxin"/>
    <property type="match status" value="1"/>
</dbReference>
<sequence>MANNHEEDTEWNDILRAKGIIPQKENQITEADIIDMMDEAIAKRNARNYEEKTVDELDELLDENNEEEERMLMEYRQQRLNAIKQELSEDKFGEIQHIYKTDFVREVSEASKDVWVVAYLYKDSLPICKLMSAHLATVAARNKSTKFVKIIGDQCIPNYPDRNLPTLLIYGEGDVKAQLVGASQLGGLNMKPSDIEAYLRRVGAIKKPESQSKASEETKQSSIRSSATAALSDDDEYESDDY</sequence>
<organism evidence="5 6">
    <name type="scientific">Lobosporangium transversale</name>
    <dbReference type="NCBI Taxonomy" id="64571"/>
    <lineage>
        <taxon>Eukaryota</taxon>
        <taxon>Fungi</taxon>
        <taxon>Fungi incertae sedis</taxon>
        <taxon>Mucoromycota</taxon>
        <taxon>Mortierellomycotina</taxon>
        <taxon>Mortierellomycetes</taxon>
        <taxon>Mortierellales</taxon>
        <taxon>Mortierellaceae</taxon>
        <taxon>Lobosporangium</taxon>
    </lineage>
</organism>
<dbReference type="GO" id="GO:0003779">
    <property type="term" value="F:actin binding"/>
    <property type="evidence" value="ECO:0007669"/>
    <property type="project" value="EnsemblFungi"/>
</dbReference>
<feature type="coiled-coil region" evidence="2">
    <location>
        <begin position="50"/>
        <end position="85"/>
    </location>
</feature>
<dbReference type="GeneID" id="33563884"/>
<dbReference type="CDD" id="cd02988">
    <property type="entry name" value="Phd_like_VIAF"/>
    <property type="match status" value="1"/>
</dbReference>
<dbReference type="GO" id="GO:1903333">
    <property type="term" value="P:negative regulation of protein folding"/>
    <property type="evidence" value="ECO:0007669"/>
    <property type="project" value="EnsemblFungi"/>
</dbReference>
<dbReference type="AlphaFoldDB" id="A0A1Y2GPJ3"/>
<evidence type="ECO:0000256" key="1">
    <source>
        <dbReference type="ARBA" id="ARBA00009686"/>
    </source>
</evidence>
<feature type="compositionally biased region" description="Polar residues" evidence="3">
    <location>
        <begin position="220"/>
        <end position="229"/>
    </location>
</feature>
<comment type="caution">
    <text evidence="5">The sequence shown here is derived from an EMBL/GenBank/DDBJ whole genome shotgun (WGS) entry which is preliminary data.</text>
</comment>
<dbReference type="Proteomes" id="UP000193648">
    <property type="component" value="Unassembled WGS sequence"/>
</dbReference>
<name>A0A1Y2GPJ3_9FUNG</name>
<dbReference type="GO" id="GO:0031683">
    <property type="term" value="F:G-protein beta/gamma-subunit complex binding"/>
    <property type="evidence" value="ECO:0007669"/>
    <property type="project" value="EnsemblFungi"/>
</dbReference>
<dbReference type="InParanoid" id="A0A1Y2GPJ3"/>
<feature type="region of interest" description="Disordered" evidence="3">
    <location>
        <begin position="207"/>
        <end position="242"/>
    </location>
</feature>
<dbReference type="EMBL" id="MCFF01000019">
    <property type="protein sequence ID" value="ORZ15433.1"/>
    <property type="molecule type" value="Genomic_DNA"/>
</dbReference>
<dbReference type="GO" id="GO:0045944">
    <property type="term" value="P:positive regulation of transcription by RNA polymerase II"/>
    <property type="evidence" value="ECO:0007669"/>
    <property type="project" value="EnsemblFungi"/>
</dbReference>
<protein>
    <submittedName>
        <fullName evidence="5">Phosducin-like protein 3-like protein</fullName>
    </submittedName>
</protein>
<dbReference type="FunCoup" id="A0A1Y2GPJ3">
    <property type="interactions" value="456"/>
</dbReference>
<evidence type="ECO:0000313" key="6">
    <source>
        <dbReference type="Proteomes" id="UP000193648"/>
    </source>
</evidence>
<dbReference type="GO" id="GO:0051726">
    <property type="term" value="P:regulation of cell cycle"/>
    <property type="evidence" value="ECO:0007669"/>
    <property type="project" value="EnsemblFungi"/>
</dbReference>
<proteinExistence type="inferred from homology"/>
<evidence type="ECO:0000313" key="5">
    <source>
        <dbReference type="EMBL" id="ORZ15433.1"/>
    </source>
</evidence>
<dbReference type="SUPFAM" id="SSF52833">
    <property type="entry name" value="Thioredoxin-like"/>
    <property type="match status" value="1"/>
</dbReference>
<dbReference type="GO" id="GO:0005737">
    <property type="term" value="C:cytoplasm"/>
    <property type="evidence" value="ECO:0007669"/>
    <property type="project" value="EnsemblFungi"/>
</dbReference>
<keyword evidence="6" id="KW-1185">Reference proteome</keyword>
<dbReference type="STRING" id="64571.A0A1Y2GPJ3"/>
<evidence type="ECO:0000259" key="4">
    <source>
        <dbReference type="Pfam" id="PF02114"/>
    </source>
</evidence>
<feature type="compositionally biased region" description="Basic and acidic residues" evidence="3">
    <location>
        <begin position="207"/>
        <end position="219"/>
    </location>
</feature>
<accession>A0A1Y2GPJ3</accession>
<feature type="compositionally biased region" description="Acidic residues" evidence="3">
    <location>
        <begin position="232"/>
        <end position="242"/>
    </location>
</feature>
<dbReference type="OrthoDB" id="45518at2759"/>
<dbReference type="InterPro" id="IPR036249">
    <property type="entry name" value="Thioredoxin-like_sf"/>
</dbReference>
<comment type="similarity">
    <text evidence="1">Belongs to the phosducin family.</text>
</comment>
<dbReference type="InterPro" id="IPR024253">
    <property type="entry name" value="Phosducin_thioredoxin-like_dom"/>
</dbReference>
<dbReference type="PANTHER" id="PTHR45809">
    <property type="entry name" value="VIRAL IAP-ASSOCIATED FACTOR HOMOLOG"/>
    <property type="match status" value="1"/>
</dbReference>
<dbReference type="GO" id="GO:0071444">
    <property type="term" value="P:cellular response to pheromone"/>
    <property type="evidence" value="ECO:0007669"/>
    <property type="project" value="EnsemblFungi"/>
</dbReference>
<feature type="domain" description="Phosducin" evidence="4">
    <location>
        <begin position="49"/>
        <end position="223"/>
    </location>
</feature>